<gene>
    <name evidence="1" type="ORF">M094_2775</name>
</gene>
<reference evidence="1 2" key="1">
    <citation type="submission" date="2014-04" db="EMBL/GenBank/DDBJ databases">
        <authorList>
            <person name="Sears C."/>
            <person name="Carroll K."/>
            <person name="Sack B.R."/>
            <person name="Qadri F."/>
            <person name="Myers L.L."/>
            <person name="Chung G.-T."/>
            <person name="Escheverria P."/>
            <person name="Fraser C.M."/>
            <person name="Sadzewicz L."/>
            <person name="Shefchek K.A."/>
            <person name="Tallon L."/>
            <person name="Das S.P."/>
            <person name="Daugherty S."/>
            <person name="Mongodin E.F."/>
        </authorList>
    </citation>
    <scope>NUCLEOTIDE SEQUENCE [LARGE SCALE GENOMIC DNA]</scope>
    <source>
        <strain evidence="1 2">3978 T3 ii</strain>
    </source>
</reference>
<dbReference type="Proteomes" id="UP000028013">
    <property type="component" value="Unassembled WGS sequence"/>
</dbReference>
<sequence length="48" mass="5755">MKQLLDDRKQSCLWPLGVSLPKAFTDEVRNPHLFRIGRERIVQQLKRH</sequence>
<evidence type="ECO:0000313" key="1">
    <source>
        <dbReference type="EMBL" id="KDS48226.1"/>
    </source>
</evidence>
<dbReference type="AlphaFoldDB" id="A0A078RZG5"/>
<evidence type="ECO:0000313" key="2">
    <source>
        <dbReference type="Proteomes" id="UP000028013"/>
    </source>
</evidence>
<organism evidence="1 2">
    <name type="scientific">Bacteroides uniformis str. 3978 T3 ii</name>
    <dbReference type="NCBI Taxonomy" id="1339349"/>
    <lineage>
        <taxon>Bacteria</taxon>
        <taxon>Pseudomonadati</taxon>
        <taxon>Bacteroidota</taxon>
        <taxon>Bacteroidia</taxon>
        <taxon>Bacteroidales</taxon>
        <taxon>Bacteroidaceae</taxon>
        <taxon>Bacteroides</taxon>
    </lineage>
</organism>
<accession>A0A078RZG5</accession>
<dbReference type="PATRIC" id="fig|1339349.3.peg.3855"/>
<proteinExistence type="predicted"/>
<comment type="caution">
    <text evidence="1">The sequence shown here is derived from an EMBL/GenBank/DDBJ whole genome shotgun (WGS) entry which is preliminary data.</text>
</comment>
<protein>
    <submittedName>
        <fullName evidence="1">Uncharacterized protein</fullName>
    </submittedName>
</protein>
<dbReference type="EMBL" id="JNHN01000182">
    <property type="protein sequence ID" value="KDS48226.1"/>
    <property type="molecule type" value="Genomic_DNA"/>
</dbReference>
<name>A0A078RZG5_BACUN</name>